<feature type="compositionally biased region" description="Basic and acidic residues" evidence="1">
    <location>
        <begin position="240"/>
        <end position="251"/>
    </location>
</feature>
<accession>A0A517ZPU6</accession>
<proteinExistence type="predicted"/>
<keyword evidence="2" id="KW-1133">Transmembrane helix</keyword>
<feature type="compositionally biased region" description="Gly residues" evidence="1">
    <location>
        <begin position="482"/>
        <end position="503"/>
    </location>
</feature>
<dbReference type="KEGG" id="sdyn:Mal52_29390"/>
<evidence type="ECO:0000313" key="4">
    <source>
        <dbReference type="Proteomes" id="UP000319383"/>
    </source>
</evidence>
<protein>
    <submittedName>
        <fullName evidence="3">Uncharacterized protein</fullName>
    </submittedName>
</protein>
<organism evidence="3 4">
    <name type="scientific">Symmachiella dynata</name>
    <dbReference type="NCBI Taxonomy" id="2527995"/>
    <lineage>
        <taxon>Bacteria</taxon>
        <taxon>Pseudomonadati</taxon>
        <taxon>Planctomycetota</taxon>
        <taxon>Planctomycetia</taxon>
        <taxon>Planctomycetales</taxon>
        <taxon>Planctomycetaceae</taxon>
        <taxon>Symmachiella</taxon>
    </lineage>
</organism>
<feature type="region of interest" description="Disordered" evidence="1">
    <location>
        <begin position="424"/>
        <end position="449"/>
    </location>
</feature>
<feature type="compositionally biased region" description="Basic residues" evidence="1">
    <location>
        <begin position="252"/>
        <end position="263"/>
    </location>
</feature>
<keyword evidence="2" id="KW-0472">Membrane</keyword>
<dbReference type="AlphaFoldDB" id="A0A517ZPU6"/>
<evidence type="ECO:0000313" key="3">
    <source>
        <dbReference type="EMBL" id="QDU44457.1"/>
    </source>
</evidence>
<evidence type="ECO:0000256" key="1">
    <source>
        <dbReference type="SAM" id="MobiDB-lite"/>
    </source>
</evidence>
<sequence length="515" mass="57211">MDKLREILVYRFWMLLAIALIVPLVGWWIGSGDAASAISTRKSEINQAYQSIPKGELVNDTWINGVKEINTEQQELIDAAWEKLAAGQINLKTWPPVIANAMAKLGPNDEIPLDLRDIYFSRAYHREWAEVWLIVDPIRFGKLDVETGKQPVLGIVDFSVENLPVEKWGDIAPTTKQMREAQQDIWLYRSLLEAIADVNDGVENRSDAVITKIKYLELLGGLAHKEELDTFKGSQTTEPPAKDAGDEEVRRDKKGRAKGKKGVTRGSGISGFIDDTPAMAENFFLDAVELARESGSDVDPFAAAESQNDPEFQPKEVRRYVQELDQYNTRAFNMVVEMDHRRMPDLLASLSDSPWPIKILRVELTNGSNTKRGGGSKHGRELDEDENDNIFMGSTGQFQPNARPYEATVEITGTMRIFKSINQGPNTSAEEQQPGLVADGSTTDSPQNAMAEANPSFRSDELDDIELLRNITDQMKQAEGQYGFGGSRRGRNRPGGTGRGTGNGLLRIGDGKGER</sequence>
<dbReference type="Proteomes" id="UP000319383">
    <property type="component" value="Chromosome"/>
</dbReference>
<feature type="region of interest" description="Disordered" evidence="1">
    <location>
        <begin position="366"/>
        <end position="388"/>
    </location>
</feature>
<dbReference type="EMBL" id="CP036276">
    <property type="protein sequence ID" value="QDU44457.1"/>
    <property type="molecule type" value="Genomic_DNA"/>
</dbReference>
<evidence type="ECO:0000256" key="2">
    <source>
        <dbReference type="SAM" id="Phobius"/>
    </source>
</evidence>
<gene>
    <name evidence="3" type="ORF">Mal52_29390</name>
</gene>
<dbReference type="RefSeq" id="WP_145376816.1">
    <property type="nucleotide sequence ID" value="NZ_CP036276.1"/>
</dbReference>
<name>A0A517ZPU6_9PLAN</name>
<keyword evidence="4" id="KW-1185">Reference proteome</keyword>
<keyword evidence="2" id="KW-0812">Transmembrane</keyword>
<reference evidence="3 4" key="1">
    <citation type="submission" date="2019-02" db="EMBL/GenBank/DDBJ databases">
        <title>Deep-cultivation of Planctomycetes and their phenomic and genomic characterization uncovers novel biology.</title>
        <authorList>
            <person name="Wiegand S."/>
            <person name="Jogler M."/>
            <person name="Boedeker C."/>
            <person name="Pinto D."/>
            <person name="Vollmers J."/>
            <person name="Rivas-Marin E."/>
            <person name="Kohn T."/>
            <person name="Peeters S.H."/>
            <person name="Heuer A."/>
            <person name="Rast P."/>
            <person name="Oberbeckmann S."/>
            <person name="Bunk B."/>
            <person name="Jeske O."/>
            <person name="Meyerdierks A."/>
            <person name="Storesund J.E."/>
            <person name="Kallscheuer N."/>
            <person name="Luecker S."/>
            <person name="Lage O.M."/>
            <person name="Pohl T."/>
            <person name="Merkel B.J."/>
            <person name="Hornburger P."/>
            <person name="Mueller R.-W."/>
            <person name="Bruemmer F."/>
            <person name="Labrenz M."/>
            <person name="Spormann A.M."/>
            <person name="Op den Camp H."/>
            <person name="Overmann J."/>
            <person name="Amann R."/>
            <person name="Jetten M.S.M."/>
            <person name="Mascher T."/>
            <person name="Medema M.H."/>
            <person name="Devos D.P."/>
            <person name="Kaster A.-K."/>
            <person name="Ovreas L."/>
            <person name="Rohde M."/>
            <person name="Galperin M.Y."/>
            <person name="Jogler C."/>
        </authorList>
    </citation>
    <scope>NUCLEOTIDE SEQUENCE [LARGE SCALE GENOMIC DNA]</scope>
    <source>
        <strain evidence="3 4">Mal52</strain>
    </source>
</reference>
<feature type="region of interest" description="Disordered" evidence="1">
    <location>
        <begin position="478"/>
        <end position="515"/>
    </location>
</feature>
<feature type="region of interest" description="Disordered" evidence="1">
    <location>
        <begin position="230"/>
        <end position="263"/>
    </location>
</feature>
<feature type="transmembrane region" description="Helical" evidence="2">
    <location>
        <begin position="12"/>
        <end position="30"/>
    </location>
</feature>